<evidence type="ECO:0000259" key="2">
    <source>
        <dbReference type="Pfam" id="PF08401"/>
    </source>
</evidence>
<feature type="domain" description="N-terminal" evidence="2">
    <location>
        <begin position="9"/>
        <end position="133"/>
    </location>
</feature>
<evidence type="ECO:0000313" key="6">
    <source>
        <dbReference type="EMBL" id="QAZ66129.1"/>
    </source>
</evidence>
<evidence type="ECO:0000259" key="4">
    <source>
        <dbReference type="Pfam" id="PF18818"/>
    </source>
</evidence>
<dbReference type="AlphaFoldDB" id="A0A4P6HXX7"/>
<evidence type="ECO:0008006" key="8">
    <source>
        <dbReference type="Google" id="ProtNLM"/>
    </source>
</evidence>
<dbReference type="RefSeq" id="WP_129349116.1">
    <property type="nucleotide sequence ID" value="NZ_CP026538.1"/>
</dbReference>
<evidence type="ECO:0000259" key="3">
    <source>
        <dbReference type="Pfam" id="PF13362"/>
    </source>
</evidence>
<dbReference type="InterPro" id="IPR006171">
    <property type="entry name" value="TOPRIM_dom"/>
</dbReference>
<organism evidence="6 7">
    <name type="scientific">Solidesulfovibrio carbinolicus</name>
    <dbReference type="NCBI Taxonomy" id="296842"/>
    <lineage>
        <taxon>Bacteria</taxon>
        <taxon>Pseudomonadati</taxon>
        <taxon>Thermodesulfobacteriota</taxon>
        <taxon>Desulfovibrionia</taxon>
        <taxon>Desulfovibrionales</taxon>
        <taxon>Desulfovibrionaceae</taxon>
        <taxon>Solidesulfovibrio</taxon>
    </lineage>
</organism>
<evidence type="ECO:0000256" key="1">
    <source>
        <dbReference type="SAM" id="MobiDB-lite"/>
    </source>
</evidence>
<dbReference type="Pfam" id="PF18818">
    <property type="entry name" value="MPTase-PolyVal"/>
    <property type="match status" value="1"/>
</dbReference>
<feature type="region of interest" description="Disordered" evidence="1">
    <location>
        <begin position="731"/>
        <end position="752"/>
    </location>
</feature>
<accession>A0A4P6HXX7</accession>
<dbReference type="Gene3D" id="3.40.1360.10">
    <property type="match status" value="1"/>
</dbReference>
<keyword evidence="7" id="KW-1185">Reference proteome</keyword>
<reference evidence="6 7" key="1">
    <citation type="submission" date="2018-02" db="EMBL/GenBank/DDBJ databases">
        <title>Genome sequence of Desulfovibrio carbinolicus DSM 3852.</title>
        <authorList>
            <person name="Wilbanks E."/>
            <person name="Skennerton C.T."/>
            <person name="Orphan V.J."/>
        </authorList>
    </citation>
    <scope>NUCLEOTIDE SEQUENCE [LARGE SCALE GENOMIC DNA]</scope>
    <source>
        <strain evidence="6 7">DSM 3852</strain>
    </source>
</reference>
<dbReference type="InterPro" id="IPR043764">
    <property type="entry name" value="DUF5710"/>
</dbReference>
<dbReference type="Pfam" id="PF08401">
    <property type="entry name" value="ArdcN"/>
    <property type="match status" value="1"/>
</dbReference>
<dbReference type="Pfam" id="PF13362">
    <property type="entry name" value="Toprim_3"/>
    <property type="match status" value="1"/>
</dbReference>
<feature type="domain" description="Polyvalent protein metallopeptidase" evidence="4">
    <location>
        <begin position="159"/>
        <end position="282"/>
    </location>
</feature>
<gene>
    <name evidence="6" type="ORF">C3Y92_02275</name>
</gene>
<dbReference type="InterPro" id="IPR041459">
    <property type="entry name" value="MPTase-PolyVal"/>
</dbReference>
<dbReference type="CDD" id="cd01029">
    <property type="entry name" value="TOPRIM_primases"/>
    <property type="match status" value="1"/>
</dbReference>
<dbReference type="Proteomes" id="UP000293296">
    <property type="component" value="Chromosome"/>
</dbReference>
<name>A0A4P6HXX7_9BACT</name>
<proteinExistence type="predicted"/>
<dbReference type="InterPro" id="IPR013610">
    <property type="entry name" value="ArdC_N"/>
</dbReference>
<dbReference type="OrthoDB" id="9792687at2"/>
<dbReference type="GO" id="GO:0003697">
    <property type="term" value="F:single-stranded DNA binding"/>
    <property type="evidence" value="ECO:0007669"/>
    <property type="project" value="InterPro"/>
</dbReference>
<dbReference type="EMBL" id="CP026538">
    <property type="protein sequence ID" value="QAZ66129.1"/>
    <property type="molecule type" value="Genomic_DNA"/>
</dbReference>
<evidence type="ECO:0000313" key="7">
    <source>
        <dbReference type="Proteomes" id="UP000293296"/>
    </source>
</evidence>
<dbReference type="KEGG" id="dcb:C3Y92_02275"/>
<evidence type="ECO:0000259" key="5">
    <source>
        <dbReference type="Pfam" id="PF18974"/>
    </source>
</evidence>
<feature type="compositionally biased region" description="Basic and acidic residues" evidence="1">
    <location>
        <begin position="736"/>
        <end position="752"/>
    </location>
</feature>
<sequence length="752" mass="83906">MAHKDRKPFHEEFAAQLIEDLKNGTASWQKPWQPGELHAPLNPVSGTVYSGINRVMLSRKGYEDPRWMSLKQANSLDCRVRKGEKAQTIVYWQFSKEEPARDDDGKPKLDGEGNQVMEKVELSRPIVRFSSVFHVSQLEGNIPPLDPSTVSLAWDPNQKAETILENSGATIKHNQRNRAYYSLRSDEICLPPKDHFPSADGYYVTALHELGHWTGHPSRLDREFGPFGSEPYAREELRAEIASWMLGQDLGIGHDPGQHLAYVDSWVSVLEKDPYEIVRACRDAEKIKQHVLNMEQKQEQSQEMMAQDKAVASSPAEKKEDLDARVHFWHENETGKSLQDFLGLSNDAFAAYLRDEGVEKAPPAPAKEKTFLAVPFREKERAKAAGAKWDGKAKLWYAPEGADMTKLGTWLPSKEPSPAQTMDPKEEFAQALRAAGLELQGAPIMDGKIHRVPIAGRPNALDGAYQGFLDGHPAGWYQNYVTGEKTTWKAHGHTLTDEQKAALKLEAAERGQRRERERLNEQNRVAQQCTQAFAERSLASAEHPYLLKKRVLPLGIKESWTDDARAGELLLVPLCNADGELRNVQEIHPDGSKRFQPGGQKKGCFHLIDPERKLDQGEILLTEGYATGASVHMATEKPVAVAFDAGNLEPVAQALREKYPAAKITICADNDYRNPNSNVGVEKAKQAAQGIGGNVVVPVFNKEEMAVGLKDFNDLHLSRGLKEVAAQVSKARGMTRGHDQHLGRELSCEMTR</sequence>
<feature type="domain" description="Toprim" evidence="3">
    <location>
        <begin position="619"/>
        <end position="720"/>
    </location>
</feature>
<protein>
    <recommendedName>
        <fullName evidence="8">DNA primase</fullName>
    </recommendedName>
</protein>
<dbReference type="InterPro" id="IPR034154">
    <property type="entry name" value="TOPRIM_DnaG/twinkle"/>
</dbReference>
<feature type="domain" description="DUF5710" evidence="5">
    <location>
        <begin position="369"/>
        <end position="412"/>
    </location>
</feature>
<dbReference type="Pfam" id="PF18974">
    <property type="entry name" value="DUF5710"/>
    <property type="match status" value="1"/>
</dbReference>